<evidence type="ECO:0000313" key="4">
    <source>
        <dbReference type="EMBL" id="CAI4000459.1"/>
    </source>
</evidence>
<keyword evidence="1 3" id="KW-0853">WD repeat</keyword>
<comment type="caution">
    <text evidence="4">The sequence shown here is derived from an EMBL/GenBank/DDBJ whole genome shotgun (WGS) entry which is preliminary data.</text>
</comment>
<keyword evidence="7" id="KW-1185">Reference proteome</keyword>
<dbReference type="Gene3D" id="2.130.10.10">
    <property type="entry name" value="YVTN repeat-like/Quinoprotein amine dehydrogenase"/>
    <property type="match status" value="2"/>
</dbReference>
<sequence length="626" mass="66621">MAELLRSIPPLPSTERGTFCSLSSDKTGERILYCTGSNVVWRPTASLTEGGEKAEEVFCWKGHVKNTTCAAMSPNGQWVVSGDVTGAVRLWGAKGEHAQKNEYKLWDGTVKDVGWSDDSGRLVACGDGKEVRAVAMIWDTGSKTGEVAGHTKQVNSISFRSQRPFKIATGGEDMLVAFHQGPPFKFVRSHSTHSNFVNSVRFSPDGEWLISAGSDAKLCLYTGKDGEFVKEFQKPAGLTGSFWSVVWSPDSSQVATAGGDKKVRIWDRESGAQVAEGSIGSGLQDMQVGLTWATAARLISVALDGRLICWDGALKVEGVVDGTQGPLNCLGSDLTTGNVIYGGTQGTVAVTPPSGPTLKATVGKGIQHVITHSKGYSGAPEACVISLDDCIRRLDLTSGALSAPVELKEFVVGAGWLDVSETMLFLVTGKKNFHCVSDKEVLWTKPAATERRATSMAVIPGSPGKLAVALEQPGGYVGGVASNEFDIVFFEVQDTTADGLVEKAVLRKHLAEVSTMKFSPSGEFLATGDAANKIFIWSLASGTPMIHLSEWGFHTARIACLEWLPGGRKLVSGSLDRHLFLWDVDAPEKRIQVKEAHKGGVTSVAACGESSFASVGHDGFVLVHGA</sequence>
<dbReference type="PANTHER" id="PTHR19856:SF0">
    <property type="entry name" value="WD REPEAT-CONTAINING PROTEIN 1"/>
    <property type="match status" value="1"/>
</dbReference>
<dbReference type="InterPro" id="IPR036322">
    <property type="entry name" value="WD40_repeat_dom_sf"/>
</dbReference>
<name>A0A9P1G497_9DINO</name>
<reference evidence="5" key="2">
    <citation type="submission" date="2024-04" db="EMBL/GenBank/DDBJ databases">
        <authorList>
            <person name="Chen Y."/>
            <person name="Shah S."/>
            <person name="Dougan E. K."/>
            <person name="Thang M."/>
            <person name="Chan C."/>
        </authorList>
    </citation>
    <scope>NUCLEOTIDE SEQUENCE [LARGE SCALE GENOMIC DNA]</scope>
</reference>
<dbReference type="Pfam" id="PF00400">
    <property type="entry name" value="WD40"/>
    <property type="match status" value="6"/>
</dbReference>
<proteinExistence type="predicted"/>
<protein>
    <submittedName>
        <fullName evidence="6">WD repeat-containing protein 1</fullName>
    </submittedName>
</protein>
<evidence type="ECO:0000313" key="6">
    <source>
        <dbReference type="EMBL" id="CAL4787771.1"/>
    </source>
</evidence>
<feature type="repeat" description="WD" evidence="3">
    <location>
        <begin position="554"/>
        <end position="592"/>
    </location>
</feature>
<feature type="repeat" description="WD" evidence="3">
    <location>
        <begin position="506"/>
        <end position="547"/>
    </location>
</feature>
<evidence type="ECO:0000256" key="3">
    <source>
        <dbReference type="PROSITE-ProRule" id="PRU00221"/>
    </source>
</evidence>
<dbReference type="EMBL" id="CAMXCT030002780">
    <property type="protein sequence ID" value="CAL4787771.1"/>
    <property type="molecule type" value="Genomic_DNA"/>
</dbReference>
<evidence type="ECO:0000256" key="2">
    <source>
        <dbReference type="ARBA" id="ARBA00022737"/>
    </source>
</evidence>
<evidence type="ECO:0000256" key="1">
    <source>
        <dbReference type="ARBA" id="ARBA00022574"/>
    </source>
</evidence>
<dbReference type="SMART" id="SM00320">
    <property type="entry name" value="WD40"/>
    <property type="match status" value="8"/>
</dbReference>
<dbReference type="GO" id="GO:0030042">
    <property type="term" value="P:actin filament depolymerization"/>
    <property type="evidence" value="ECO:0007669"/>
    <property type="project" value="TreeGrafter"/>
</dbReference>
<dbReference type="InterPro" id="IPR015943">
    <property type="entry name" value="WD40/YVTN_repeat-like_dom_sf"/>
</dbReference>
<dbReference type="GO" id="GO:0030864">
    <property type="term" value="C:cortical actin cytoskeleton"/>
    <property type="evidence" value="ECO:0007669"/>
    <property type="project" value="TreeGrafter"/>
</dbReference>
<organism evidence="4">
    <name type="scientific">Cladocopium goreaui</name>
    <dbReference type="NCBI Taxonomy" id="2562237"/>
    <lineage>
        <taxon>Eukaryota</taxon>
        <taxon>Sar</taxon>
        <taxon>Alveolata</taxon>
        <taxon>Dinophyceae</taxon>
        <taxon>Suessiales</taxon>
        <taxon>Symbiodiniaceae</taxon>
        <taxon>Cladocopium</taxon>
    </lineage>
</organism>
<evidence type="ECO:0000313" key="7">
    <source>
        <dbReference type="Proteomes" id="UP001152797"/>
    </source>
</evidence>
<dbReference type="PROSITE" id="PS00678">
    <property type="entry name" value="WD_REPEATS_1"/>
    <property type="match status" value="1"/>
</dbReference>
<dbReference type="OrthoDB" id="2306at2759"/>
<feature type="repeat" description="WD" evidence="3">
    <location>
        <begin position="235"/>
        <end position="276"/>
    </location>
</feature>
<gene>
    <name evidence="4" type="ORF">C1SCF055_LOCUS26575</name>
</gene>
<dbReference type="Proteomes" id="UP001152797">
    <property type="component" value="Unassembled WGS sequence"/>
</dbReference>
<feature type="repeat" description="WD" evidence="3">
    <location>
        <begin position="190"/>
        <end position="231"/>
    </location>
</feature>
<reference evidence="4" key="1">
    <citation type="submission" date="2022-10" db="EMBL/GenBank/DDBJ databases">
        <authorList>
            <person name="Chen Y."/>
            <person name="Dougan E. K."/>
            <person name="Chan C."/>
            <person name="Rhodes N."/>
            <person name="Thang M."/>
        </authorList>
    </citation>
    <scope>NUCLEOTIDE SEQUENCE</scope>
</reference>
<keyword evidence="2" id="KW-0677">Repeat</keyword>
<dbReference type="PANTHER" id="PTHR19856">
    <property type="entry name" value="WD-REPEATCONTAINING PROTEIN WDR1"/>
    <property type="match status" value="1"/>
</dbReference>
<dbReference type="PROSITE" id="PS50082">
    <property type="entry name" value="WD_REPEATS_2"/>
    <property type="match status" value="5"/>
</dbReference>
<dbReference type="GO" id="GO:0051015">
    <property type="term" value="F:actin filament binding"/>
    <property type="evidence" value="ECO:0007669"/>
    <property type="project" value="TreeGrafter"/>
</dbReference>
<dbReference type="PROSITE" id="PS50294">
    <property type="entry name" value="WD_REPEATS_REGION"/>
    <property type="match status" value="4"/>
</dbReference>
<dbReference type="EMBL" id="CAMXCT020002780">
    <property type="protein sequence ID" value="CAL1153834.1"/>
    <property type="molecule type" value="Genomic_DNA"/>
</dbReference>
<dbReference type="SUPFAM" id="SSF50978">
    <property type="entry name" value="WD40 repeat-like"/>
    <property type="match status" value="2"/>
</dbReference>
<evidence type="ECO:0000313" key="5">
    <source>
        <dbReference type="EMBL" id="CAL1153834.1"/>
    </source>
</evidence>
<dbReference type="AlphaFoldDB" id="A0A9P1G497"/>
<accession>A0A9P1G497</accession>
<dbReference type="EMBL" id="CAMXCT010002780">
    <property type="protein sequence ID" value="CAI4000459.1"/>
    <property type="molecule type" value="Genomic_DNA"/>
</dbReference>
<dbReference type="InterPro" id="IPR019775">
    <property type="entry name" value="WD40_repeat_CS"/>
</dbReference>
<dbReference type="InterPro" id="IPR001680">
    <property type="entry name" value="WD40_rpt"/>
</dbReference>
<feature type="repeat" description="WD" evidence="3">
    <location>
        <begin position="60"/>
        <end position="91"/>
    </location>
</feature>